<keyword evidence="2 6" id="KW-0812">Transmembrane</keyword>
<protein>
    <submittedName>
        <fullName evidence="8">Cytochrome C biogenesis protein</fullName>
    </submittedName>
</protein>
<sequence>MSQPKKSVPLIRRPWFAFLSSMRFAVALLSLLGIASIIGTVLKQGQPIADYLVKFGPFWMEIFRFLGLFDVYASVWFVVIMLFLVLSTSLCLWRNIPPFLREMRSYRIKATKQSLASMKHTAELPDVSPEIAVRYLQVQGFNTKTVEREDGSVLVAAKKGAMNKWGYIFAHLAIIVICLGGLIDSNLLLKMGMLTGKVVPDNDSVFAKDFKPESTLSRNNLSFRGNVNVTEGQAADVVFLNADKGMLVQDLPFSVELKKFHIDFYNTGMPKDFASDLVVTDKETGEKIERTIRVNHPLTLHGITIYQASFADGGSDLKFKAWDLASAVRQPVPLDAVSMRQFPLDLGGKKYRIEFEQFSSMNVEDMSKPSEKAGGLSNIVKDVRAVKQERKFTNIGPSIIYRIRDDAGQAVEYKNYMLPMLQEKDYFFITGTREGLNQQYRWLRLPADGQGKLDTFMALREALNNEAVRKRAVLQATAGTPEKTRAQFNQAVENTLSLFARGGYIALNDFVAQNIPREEQTKMQDYFYQILYGAMNALLEETLKGDNLPAWPQDEARNRFLLNSMDAYTGLTVYPAPLLLQLDGFKEVRSSGLQMTRSPGASLVYIGSLLLVLGTIFMFYVREKRAWLLFEQGRIRFSMSSSRDERDLKKEFPEHTQRLKQLAKDLNHDANQ</sequence>
<dbReference type="STRING" id="1470200.PL75_00790"/>
<evidence type="ECO:0000256" key="1">
    <source>
        <dbReference type="ARBA" id="ARBA00004141"/>
    </source>
</evidence>
<evidence type="ECO:0000259" key="7">
    <source>
        <dbReference type="Pfam" id="PF05140"/>
    </source>
</evidence>
<keyword evidence="3" id="KW-0201">Cytochrome c-type biogenesis</keyword>
<organism evidence="8 9">
    <name type="scientific">Neisseria arctica</name>
    <dbReference type="NCBI Taxonomy" id="1470200"/>
    <lineage>
        <taxon>Bacteria</taxon>
        <taxon>Pseudomonadati</taxon>
        <taxon>Pseudomonadota</taxon>
        <taxon>Betaproteobacteria</taxon>
        <taxon>Neisseriales</taxon>
        <taxon>Neisseriaceae</taxon>
        <taxon>Neisseria</taxon>
    </lineage>
</organism>
<dbReference type="Proteomes" id="UP000036027">
    <property type="component" value="Unassembled WGS sequence"/>
</dbReference>
<accession>A0A0J0YUY0</accession>
<keyword evidence="9" id="KW-1185">Reference proteome</keyword>
<evidence type="ECO:0000256" key="6">
    <source>
        <dbReference type="SAM" id="Phobius"/>
    </source>
</evidence>
<feature type="transmembrane region" description="Helical" evidence="6">
    <location>
        <begin position="67"/>
        <end position="93"/>
    </location>
</feature>
<dbReference type="EMBL" id="JTDO01000001">
    <property type="protein sequence ID" value="KLT73904.1"/>
    <property type="molecule type" value="Genomic_DNA"/>
</dbReference>
<dbReference type="InterPro" id="IPR023494">
    <property type="entry name" value="Cyt_c_bgen_Ccs1/CcsB/ResB"/>
</dbReference>
<proteinExistence type="predicted"/>
<evidence type="ECO:0000256" key="4">
    <source>
        <dbReference type="ARBA" id="ARBA00022989"/>
    </source>
</evidence>
<evidence type="ECO:0000313" key="8">
    <source>
        <dbReference type="EMBL" id="KLT73904.1"/>
    </source>
</evidence>
<dbReference type="Pfam" id="PF05140">
    <property type="entry name" value="ResB"/>
    <property type="match status" value="1"/>
</dbReference>
<comment type="caution">
    <text evidence="8">The sequence shown here is derived from an EMBL/GenBank/DDBJ whole genome shotgun (WGS) entry which is preliminary data.</text>
</comment>
<dbReference type="InterPro" id="IPR007816">
    <property type="entry name" value="ResB-like_domain"/>
</dbReference>
<dbReference type="GO" id="GO:0016020">
    <property type="term" value="C:membrane"/>
    <property type="evidence" value="ECO:0007669"/>
    <property type="project" value="UniProtKB-SubCell"/>
</dbReference>
<dbReference type="OrthoDB" id="9770923at2"/>
<dbReference type="PATRIC" id="fig|1470200.3.peg.188"/>
<name>A0A0J0YUY0_9NEIS</name>
<comment type="subcellular location">
    <subcellularLocation>
        <location evidence="1">Membrane</location>
        <topology evidence="1">Multi-pass membrane protein</topology>
    </subcellularLocation>
</comment>
<evidence type="ECO:0000313" key="9">
    <source>
        <dbReference type="Proteomes" id="UP000036027"/>
    </source>
</evidence>
<feature type="domain" description="ResB-like" evidence="7">
    <location>
        <begin position="22"/>
        <end position="652"/>
    </location>
</feature>
<keyword evidence="5 6" id="KW-0472">Membrane</keyword>
<feature type="transmembrane region" description="Helical" evidence="6">
    <location>
        <begin position="165"/>
        <end position="183"/>
    </location>
</feature>
<dbReference type="GO" id="GO:0017004">
    <property type="term" value="P:cytochrome complex assembly"/>
    <property type="evidence" value="ECO:0007669"/>
    <property type="project" value="UniProtKB-KW"/>
</dbReference>
<reference evidence="8 9" key="1">
    <citation type="submission" date="2014-11" db="EMBL/GenBank/DDBJ databases">
        <title>Genome of a novel goose pathogen.</title>
        <authorList>
            <person name="Hansen C.M."/>
            <person name="Hueffer K."/>
            <person name="Choi S.C."/>
        </authorList>
    </citation>
    <scope>NUCLEOTIDE SEQUENCE [LARGE SCALE GENOMIC DNA]</scope>
    <source>
        <strain evidence="8 9">KH1503</strain>
    </source>
</reference>
<dbReference type="AlphaFoldDB" id="A0A0J0YUY0"/>
<gene>
    <name evidence="8" type="ORF">PL75_00790</name>
</gene>
<dbReference type="PANTHER" id="PTHR31566">
    <property type="entry name" value="CYTOCHROME C BIOGENESIS PROTEIN CCS1, CHLOROPLASTIC"/>
    <property type="match status" value="1"/>
</dbReference>
<evidence type="ECO:0000256" key="3">
    <source>
        <dbReference type="ARBA" id="ARBA00022748"/>
    </source>
</evidence>
<feature type="transmembrane region" description="Helical" evidence="6">
    <location>
        <begin position="603"/>
        <end position="621"/>
    </location>
</feature>
<evidence type="ECO:0000256" key="2">
    <source>
        <dbReference type="ARBA" id="ARBA00022692"/>
    </source>
</evidence>
<evidence type="ECO:0000256" key="5">
    <source>
        <dbReference type="ARBA" id="ARBA00023136"/>
    </source>
</evidence>
<keyword evidence="4 6" id="KW-1133">Transmembrane helix</keyword>
<dbReference type="PANTHER" id="PTHR31566:SF0">
    <property type="entry name" value="CYTOCHROME C BIOGENESIS PROTEIN CCS1, CHLOROPLASTIC"/>
    <property type="match status" value="1"/>
</dbReference>